<dbReference type="RefSeq" id="WP_252581911.1">
    <property type="nucleotide sequence ID" value="NZ_CP071527.1"/>
</dbReference>
<dbReference type="Pfam" id="PF19570">
    <property type="entry name" value="DUF6088"/>
    <property type="match status" value="1"/>
</dbReference>
<gene>
    <name evidence="1" type="ORF">J2N86_06355</name>
</gene>
<reference evidence="1" key="1">
    <citation type="submission" date="2021-03" db="EMBL/GenBank/DDBJ databases">
        <title>Legionella lytica PCM 2298.</title>
        <authorList>
            <person name="Koper P."/>
        </authorList>
    </citation>
    <scope>NUCLEOTIDE SEQUENCE</scope>
    <source>
        <strain evidence="1">PCM 2298</strain>
    </source>
</reference>
<dbReference type="Proteomes" id="UP001057474">
    <property type="component" value="Chromosome"/>
</dbReference>
<dbReference type="InterPro" id="IPR045738">
    <property type="entry name" value="DUF6088"/>
</dbReference>
<organism evidence="1 2">
    <name type="scientific">Legionella lytica</name>
    <dbReference type="NCBI Taxonomy" id="96232"/>
    <lineage>
        <taxon>Bacteria</taxon>
        <taxon>Pseudomonadati</taxon>
        <taxon>Pseudomonadota</taxon>
        <taxon>Gammaproteobacteria</taxon>
        <taxon>Legionellales</taxon>
        <taxon>Legionellaceae</taxon>
        <taxon>Legionella</taxon>
    </lineage>
</organism>
<accession>A0ABY4YBV4</accession>
<keyword evidence="2" id="KW-1185">Reference proteome</keyword>
<name>A0ABY4YBV4_9GAMM</name>
<protein>
    <submittedName>
        <fullName evidence="1">Conjugal transfer protein</fullName>
    </submittedName>
</protein>
<dbReference type="EMBL" id="CP071527">
    <property type="protein sequence ID" value="USQ14916.1"/>
    <property type="molecule type" value="Genomic_DNA"/>
</dbReference>
<sequence>MLIDINNVVFFFDKMSYFCYSKYKFNNFINRMKHLTLKSRITLKIRRSNKQVFVRSDFRKLGDYDQVGRALRNLETEGEIIKIGYGLYAKARINRLTGKKMLAAEGGFDEVALEALKRLQVNWEPAEAVKAYQSGSTQIPVNTQVVVLDRFSRKIGTDKFKLELLKHAN</sequence>
<proteinExistence type="predicted"/>
<evidence type="ECO:0000313" key="1">
    <source>
        <dbReference type="EMBL" id="USQ14916.1"/>
    </source>
</evidence>
<evidence type="ECO:0000313" key="2">
    <source>
        <dbReference type="Proteomes" id="UP001057474"/>
    </source>
</evidence>